<dbReference type="RefSeq" id="WP_146839385.1">
    <property type="nucleotide sequence ID" value="NZ_BJVQ01000052.1"/>
</dbReference>
<evidence type="ECO:0000256" key="2">
    <source>
        <dbReference type="ARBA" id="ARBA00022679"/>
    </source>
</evidence>
<protein>
    <submittedName>
        <fullName evidence="3 4">Methyltransferase</fullName>
        <ecNumber evidence="4">2.1.1.171</ecNumber>
    </submittedName>
</protein>
<evidence type="ECO:0000313" key="4">
    <source>
        <dbReference type="EMBL" id="MBB5471591.1"/>
    </source>
</evidence>
<proteinExistence type="predicted"/>
<sequence length="193" mass="20252">MTRIVAGAVGGRTLAVPPKGTRPTSERVREALFSRLEHLDAVEGARVLDGYAGSGALGLEAASRGAAHVVLVEWGKAAADVCRRNVAALGLRDRVDVVRERVEAYVARPAARPWDLVLLDPPYDVPDATLAEILAALVPALTVESVVVVERSARSAAPPWPAGMHGFDTRAYGETAVHLGARSPDPDAGADPL</sequence>
<dbReference type="PIRSF" id="PIRSF004553">
    <property type="entry name" value="CHP00095"/>
    <property type="match status" value="1"/>
</dbReference>
<accession>A0A511FF74</accession>
<gene>
    <name evidence="3" type="ORF">CHO01_29970</name>
    <name evidence="4" type="ORF">HNR08_000327</name>
</gene>
<dbReference type="Gene3D" id="3.40.50.150">
    <property type="entry name" value="Vaccinia Virus protein VP39"/>
    <property type="match status" value="1"/>
</dbReference>
<comment type="caution">
    <text evidence="3">The sequence shown here is derived from an EMBL/GenBank/DDBJ whole genome shotgun (WGS) entry which is preliminary data.</text>
</comment>
<dbReference type="Proteomes" id="UP000564629">
    <property type="component" value="Unassembled WGS sequence"/>
</dbReference>
<dbReference type="SUPFAM" id="SSF53335">
    <property type="entry name" value="S-adenosyl-L-methionine-dependent methyltransferases"/>
    <property type="match status" value="1"/>
</dbReference>
<dbReference type="EMBL" id="BJVQ01000052">
    <property type="protein sequence ID" value="GEL47881.1"/>
    <property type="molecule type" value="Genomic_DNA"/>
</dbReference>
<dbReference type="InterPro" id="IPR004398">
    <property type="entry name" value="RNA_MeTrfase_RsmD"/>
</dbReference>
<keyword evidence="2 3" id="KW-0808">Transferase</keyword>
<reference evidence="4 6" key="2">
    <citation type="submission" date="2020-08" db="EMBL/GenBank/DDBJ databases">
        <title>Sequencing the genomes of 1000 actinobacteria strains.</title>
        <authorList>
            <person name="Klenk H.-P."/>
        </authorList>
    </citation>
    <scope>NUCLEOTIDE SEQUENCE [LARGE SCALE GENOMIC DNA]</scope>
    <source>
        <strain evidence="4 6">DSM 9581</strain>
    </source>
</reference>
<dbReference type="EMBL" id="JACHDN010000001">
    <property type="protein sequence ID" value="MBB5471591.1"/>
    <property type="molecule type" value="Genomic_DNA"/>
</dbReference>
<evidence type="ECO:0000256" key="1">
    <source>
        <dbReference type="ARBA" id="ARBA00022603"/>
    </source>
</evidence>
<dbReference type="EC" id="2.1.1.171" evidence="4"/>
<dbReference type="NCBIfam" id="TIGR00095">
    <property type="entry name" value="16S rRNA (guanine(966)-N(2))-methyltransferase RsmD"/>
    <property type="match status" value="1"/>
</dbReference>
<evidence type="ECO:0000313" key="6">
    <source>
        <dbReference type="Proteomes" id="UP000564629"/>
    </source>
</evidence>
<dbReference type="OrthoDB" id="9803017at2"/>
<organism evidence="3 5">
    <name type="scientific">Cellulomonas hominis</name>
    <dbReference type="NCBI Taxonomy" id="156981"/>
    <lineage>
        <taxon>Bacteria</taxon>
        <taxon>Bacillati</taxon>
        <taxon>Actinomycetota</taxon>
        <taxon>Actinomycetes</taxon>
        <taxon>Micrococcales</taxon>
        <taxon>Cellulomonadaceae</taxon>
        <taxon>Cellulomonas</taxon>
    </lineage>
</organism>
<evidence type="ECO:0000313" key="3">
    <source>
        <dbReference type="EMBL" id="GEL47881.1"/>
    </source>
</evidence>
<dbReference type="GO" id="GO:0052913">
    <property type="term" value="F:16S rRNA (guanine(966)-N(2))-methyltransferase activity"/>
    <property type="evidence" value="ECO:0007669"/>
    <property type="project" value="UniProtKB-EC"/>
</dbReference>
<reference evidence="3 5" key="1">
    <citation type="submission" date="2019-07" db="EMBL/GenBank/DDBJ databases">
        <title>Whole genome shotgun sequence of Cellulomonas hominis NBRC 16055.</title>
        <authorList>
            <person name="Hosoyama A."/>
            <person name="Uohara A."/>
            <person name="Ohji S."/>
            <person name="Ichikawa N."/>
        </authorList>
    </citation>
    <scope>NUCLEOTIDE SEQUENCE [LARGE SCALE GENOMIC DNA]</scope>
    <source>
        <strain evidence="3 5">NBRC 16055</strain>
    </source>
</reference>
<dbReference type="Proteomes" id="UP000321723">
    <property type="component" value="Unassembled WGS sequence"/>
</dbReference>
<evidence type="ECO:0000313" key="5">
    <source>
        <dbReference type="Proteomes" id="UP000321723"/>
    </source>
</evidence>
<dbReference type="InterPro" id="IPR029063">
    <property type="entry name" value="SAM-dependent_MTases_sf"/>
</dbReference>
<dbReference type="CDD" id="cd02440">
    <property type="entry name" value="AdoMet_MTases"/>
    <property type="match status" value="1"/>
</dbReference>
<name>A0A511FF74_9CELL</name>
<dbReference type="PANTHER" id="PTHR43542:SF1">
    <property type="entry name" value="METHYLTRANSFERASE"/>
    <property type="match status" value="1"/>
</dbReference>
<dbReference type="Pfam" id="PF03602">
    <property type="entry name" value="Cons_hypoth95"/>
    <property type="match status" value="1"/>
</dbReference>
<keyword evidence="1 3" id="KW-0489">Methyltransferase</keyword>
<keyword evidence="5" id="KW-1185">Reference proteome</keyword>
<dbReference type="PANTHER" id="PTHR43542">
    <property type="entry name" value="METHYLTRANSFERASE"/>
    <property type="match status" value="1"/>
</dbReference>
<dbReference type="AlphaFoldDB" id="A0A511FF74"/>